<name>A0ABN8S9U3_9CNID</name>
<gene>
    <name evidence="7" type="ORF">PEVE_00017262</name>
</gene>
<feature type="transmembrane region" description="Helical" evidence="6">
    <location>
        <begin position="165"/>
        <end position="189"/>
    </location>
</feature>
<feature type="transmembrane region" description="Helical" evidence="6">
    <location>
        <begin position="228"/>
        <end position="249"/>
    </location>
</feature>
<reference evidence="7 8" key="1">
    <citation type="submission" date="2022-05" db="EMBL/GenBank/DDBJ databases">
        <authorList>
            <consortium name="Genoscope - CEA"/>
            <person name="William W."/>
        </authorList>
    </citation>
    <scope>NUCLEOTIDE SEQUENCE [LARGE SCALE GENOMIC DNA]</scope>
</reference>
<protein>
    <submittedName>
        <fullName evidence="7">Uncharacterized protein</fullName>
    </submittedName>
</protein>
<dbReference type="EMBL" id="CALNXI010002381">
    <property type="protein sequence ID" value="CAH3186987.1"/>
    <property type="molecule type" value="Genomic_DNA"/>
</dbReference>
<dbReference type="PANTHER" id="PTHR12191">
    <property type="entry name" value="SOLUTE CARRIER FAMILY 39"/>
    <property type="match status" value="1"/>
</dbReference>
<keyword evidence="5 6" id="KW-0472">Membrane</keyword>
<evidence type="ECO:0000256" key="2">
    <source>
        <dbReference type="ARBA" id="ARBA00006939"/>
    </source>
</evidence>
<feature type="transmembrane region" description="Helical" evidence="6">
    <location>
        <begin position="16"/>
        <end position="42"/>
    </location>
</feature>
<evidence type="ECO:0000256" key="6">
    <source>
        <dbReference type="SAM" id="Phobius"/>
    </source>
</evidence>
<evidence type="ECO:0000313" key="7">
    <source>
        <dbReference type="EMBL" id="CAH3186987.1"/>
    </source>
</evidence>
<feature type="transmembrane region" description="Helical" evidence="6">
    <location>
        <begin position="255"/>
        <end position="272"/>
    </location>
</feature>
<keyword evidence="4 6" id="KW-1133">Transmembrane helix</keyword>
<feature type="transmembrane region" description="Helical" evidence="6">
    <location>
        <begin position="201"/>
        <end position="221"/>
    </location>
</feature>
<evidence type="ECO:0000256" key="3">
    <source>
        <dbReference type="ARBA" id="ARBA00022692"/>
    </source>
</evidence>
<keyword evidence="3 6" id="KW-0812">Transmembrane</keyword>
<keyword evidence="8" id="KW-1185">Reference proteome</keyword>
<evidence type="ECO:0000256" key="1">
    <source>
        <dbReference type="ARBA" id="ARBA00004141"/>
    </source>
</evidence>
<evidence type="ECO:0000313" key="8">
    <source>
        <dbReference type="Proteomes" id="UP001159427"/>
    </source>
</evidence>
<comment type="caution">
    <text evidence="7">The sequence shown here is derived from an EMBL/GenBank/DDBJ whole genome shotgun (WGS) entry which is preliminary data.</text>
</comment>
<organism evidence="7 8">
    <name type="scientific">Porites evermanni</name>
    <dbReference type="NCBI Taxonomy" id="104178"/>
    <lineage>
        <taxon>Eukaryota</taxon>
        <taxon>Metazoa</taxon>
        <taxon>Cnidaria</taxon>
        <taxon>Anthozoa</taxon>
        <taxon>Hexacorallia</taxon>
        <taxon>Scleractinia</taxon>
        <taxon>Fungiina</taxon>
        <taxon>Poritidae</taxon>
        <taxon>Porites</taxon>
    </lineage>
</organism>
<dbReference type="InterPro" id="IPR003689">
    <property type="entry name" value="ZIP"/>
</dbReference>
<feature type="transmembrane region" description="Helical" evidence="6">
    <location>
        <begin position="293"/>
        <end position="314"/>
    </location>
</feature>
<dbReference type="Proteomes" id="UP001159427">
    <property type="component" value="Unassembled WGS sequence"/>
</dbReference>
<feature type="non-terminal residue" evidence="7">
    <location>
        <position position="1"/>
    </location>
</feature>
<dbReference type="PANTHER" id="PTHR12191:SF37">
    <property type="entry name" value="ZINC TRANSPORTER FOI"/>
    <property type="match status" value="1"/>
</dbReference>
<accession>A0ABN8S9U3</accession>
<proteinExistence type="inferred from homology"/>
<comment type="similarity">
    <text evidence="2">Belongs to the ZIP transporter (TC 2.A.5) family.</text>
</comment>
<evidence type="ECO:0000256" key="4">
    <source>
        <dbReference type="ARBA" id="ARBA00022989"/>
    </source>
</evidence>
<comment type="subcellular location">
    <subcellularLocation>
        <location evidence="1">Membrane</location>
        <topology evidence="1">Multi-pass membrane protein</topology>
    </subcellularLocation>
</comment>
<dbReference type="InterPro" id="IPR050799">
    <property type="entry name" value="ZIP_Transporter"/>
</dbReference>
<sequence length="325" mass="35692">PEVISTKHSLFLFSTAILQGCGAQTIVFVLAVLSSVVIYPALGKYQEHAITLFTALGAACLAGDAIFHLIPHALNSDVHHKHGGTTPDDHVILWRCLLMACSIYFFYLFHLYFHSQEGGHSHWHAISTGDNHENLELLQHDTEKSLLNCDTVKESKQPRPHEKKALVWMLMFGEMLHTASDGLAIGAAFSNAAADGLSTSLAVLFHEIPNITGAFAIFVSSGVSFRKALCLLSTCYFFSYVGVVVGAILGTSLNLTVWIFAVIAGMFLYIALAEMIPEMFISIAARTEKKRCFILLQNLGIILGFLIMMLLAAFEEEIRSTLQTL</sequence>
<dbReference type="Pfam" id="PF02535">
    <property type="entry name" value="Zip"/>
    <property type="match status" value="1"/>
</dbReference>
<feature type="transmembrane region" description="Helical" evidence="6">
    <location>
        <begin position="91"/>
        <end position="113"/>
    </location>
</feature>
<evidence type="ECO:0000256" key="5">
    <source>
        <dbReference type="ARBA" id="ARBA00023136"/>
    </source>
</evidence>
<feature type="transmembrane region" description="Helical" evidence="6">
    <location>
        <begin position="49"/>
        <end position="71"/>
    </location>
</feature>